<evidence type="ECO:0000256" key="1">
    <source>
        <dbReference type="ARBA" id="ARBA00023015"/>
    </source>
</evidence>
<organism evidence="6 7">
    <name type="scientific">Kribbella sancticallisti</name>
    <dbReference type="NCBI Taxonomy" id="460087"/>
    <lineage>
        <taxon>Bacteria</taxon>
        <taxon>Bacillati</taxon>
        <taxon>Actinomycetota</taxon>
        <taxon>Actinomycetes</taxon>
        <taxon>Propionibacteriales</taxon>
        <taxon>Kribbellaceae</taxon>
        <taxon>Kribbella</taxon>
    </lineage>
</organism>
<protein>
    <recommendedName>
        <fullName evidence="5">HTH luxR-type domain-containing protein</fullName>
    </recommendedName>
</protein>
<dbReference type="PANTHER" id="PTHR44688:SF25">
    <property type="entry name" value="HTH LUXR-TYPE DOMAIN-CONTAINING PROTEIN"/>
    <property type="match status" value="1"/>
</dbReference>
<dbReference type="InterPro" id="IPR059106">
    <property type="entry name" value="WHD_MalT"/>
</dbReference>
<dbReference type="InterPro" id="IPR016032">
    <property type="entry name" value="Sig_transdc_resp-reg_C-effctor"/>
</dbReference>
<evidence type="ECO:0000256" key="3">
    <source>
        <dbReference type="ARBA" id="ARBA00023163"/>
    </source>
</evidence>
<evidence type="ECO:0000256" key="4">
    <source>
        <dbReference type="SAM" id="MobiDB-lite"/>
    </source>
</evidence>
<dbReference type="Gene3D" id="1.10.10.10">
    <property type="entry name" value="Winged helix-like DNA-binding domain superfamily/Winged helix DNA-binding domain"/>
    <property type="match status" value="1"/>
</dbReference>
<dbReference type="Gene3D" id="3.40.50.300">
    <property type="entry name" value="P-loop containing nucleotide triphosphate hydrolases"/>
    <property type="match status" value="1"/>
</dbReference>
<keyword evidence="1" id="KW-0805">Transcription regulation</keyword>
<dbReference type="InterPro" id="IPR027417">
    <property type="entry name" value="P-loop_NTPase"/>
</dbReference>
<accession>A0ABN2CKH7</accession>
<name>A0ABN2CKH7_9ACTN</name>
<dbReference type="Pfam" id="PF00196">
    <property type="entry name" value="GerE"/>
    <property type="match status" value="1"/>
</dbReference>
<dbReference type="SMART" id="SM00421">
    <property type="entry name" value="HTH_LUXR"/>
    <property type="match status" value="1"/>
</dbReference>
<comment type="caution">
    <text evidence="6">The sequence shown here is derived from an EMBL/GenBank/DDBJ whole genome shotgun (WGS) entry which is preliminary data.</text>
</comment>
<evidence type="ECO:0000259" key="5">
    <source>
        <dbReference type="PROSITE" id="PS50043"/>
    </source>
</evidence>
<evidence type="ECO:0000313" key="7">
    <source>
        <dbReference type="Proteomes" id="UP001500393"/>
    </source>
</evidence>
<keyword evidence="7" id="KW-1185">Reference proteome</keyword>
<dbReference type="SUPFAM" id="SSF46894">
    <property type="entry name" value="C-terminal effector domain of the bipartite response regulators"/>
    <property type="match status" value="1"/>
</dbReference>
<proteinExistence type="predicted"/>
<reference evidence="6 7" key="1">
    <citation type="journal article" date="2019" name="Int. J. Syst. Evol. Microbiol.">
        <title>The Global Catalogue of Microorganisms (GCM) 10K type strain sequencing project: providing services to taxonomists for standard genome sequencing and annotation.</title>
        <authorList>
            <consortium name="The Broad Institute Genomics Platform"/>
            <consortium name="The Broad Institute Genome Sequencing Center for Infectious Disease"/>
            <person name="Wu L."/>
            <person name="Ma J."/>
        </authorList>
    </citation>
    <scope>NUCLEOTIDE SEQUENCE [LARGE SCALE GENOMIC DNA]</scope>
    <source>
        <strain evidence="6 7">JCM 14969</strain>
    </source>
</reference>
<evidence type="ECO:0000256" key="2">
    <source>
        <dbReference type="ARBA" id="ARBA00023125"/>
    </source>
</evidence>
<dbReference type="SUPFAM" id="SSF52540">
    <property type="entry name" value="P-loop containing nucleoside triphosphate hydrolases"/>
    <property type="match status" value="1"/>
</dbReference>
<keyword evidence="2" id="KW-0238">DNA-binding</keyword>
<keyword evidence="3" id="KW-0804">Transcription</keyword>
<dbReference type="CDD" id="cd06170">
    <property type="entry name" value="LuxR_C_like"/>
    <property type="match status" value="1"/>
</dbReference>
<dbReference type="Proteomes" id="UP001500393">
    <property type="component" value="Unassembled WGS sequence"/>
</dbReference>
<evidence type="ECO:0000313" key="6">
    <source>
        <dbReference type="EMBL" id="GAA1559217.1"/>
    </source>
</evidence>
<dbReference type="InterPro" id="IPR000792">
    <property type="entry name" value="Tscrpt_reg_LuxR_C"/>
</dbReference>
<dbReference type="InterPro" id="IPR036388">
    <property type="entry name" value="WH-like_DNA-bd_sf"/>
</dbReference>
<dbReference type="PRINTS" id="PR00038">
    <property type="entry name" value="HTHLUXR"/>
</dbReference>
<feature type="domain" description="HTH luxR-type" evidence="5">
    <location>
        <begin position="827"/>
        <end position="892"/>
    </location>
</feature>
<dbReference type="PROSITE" id="PS00622">
    <property type="entry name" value="HTH_LUXR_1"/>
    <property type="match status" value="1"/>
</dbReference>
<sequence length="894" mass="96383">MGYVQEPISRRTNPLQPGGAGTVGAPIRPEAIRVWVERTALMRMLDDSTRGALTVVSAPAGTGKTLTVARWCASRPDLPVIWLNAVGGVPPQVLANHLRAAAGMPSSVAGRVQQNVLIRQVAHDLTGCEAEQVVVIDDAHLLSAQCFALLNELVSRYPQAVRLVLICRWDPPITRLAHALSGNLSVIRGTALQMSRREASELVLAHASHLPPEVVDAILDRAQGWAALIVLATRTVALSPDPLTAMDYLTQRGWVLADMLASQVFSTLSSRTRHLLLCIAFEETVTPEIAVRVSGDSRAGQLLADLAMSGLLVIREGREAAPEAELYRIHPLLLEVLQRQTRSGGVDVMRARAVVRRAARWDATHGDIDQGFRRLVAAQAWDDAVQLIADHGAELLMLGHARQMVAVAHAAPEAIEQAPHAWTVLALERSLRSDYDGARRWLDRLRRNPRYAERTAKSIDAALVDLIQARTDGWALPPTVDRVRGLVESIAARSAPKAPLIWLLTELGAAENWLGRLQNAEKHLRRAASTARSLGLSGLAATAMSHLALTAYMQGHARLCGMLADRALSMVPAGAHTEDQTYTRAIIAQELAASCELTETPGPSDLADSPLQADPTTAVWQLILAARRQLPGDSGGDGPALVDLPTELPPTPPLMSAFLIGERCFRALVHEDQVLMDKLANDFAAIGADAEAAVARALCADLAGDPQAAAASLAPVVEDKARRLLPTTHLVALVYAAQLQDSLGFHSSAEDMLLEAIRDTAAQRLTTPFLHWSASGTPMQDLLHRVADLRPSPWLRELCDHLDEHLGAGALLERAAPAQDAAQLLDGPAHIPTLTQREHDVLVHLARGSSYADVADALYISKNTVKTHVSSLYAKIGASRRSDALTISRTLRLI</sequence>
<dbReference type="PANTHER" id="PTHR44688">
    <property type="entry name" value="DNA-BINDING TRANSCRIPTIONAL ACTIVATOR DEVR_DOSR"/>
    <property type="match status" value="1"/>
</dbReference>
<dbReference type="Pfam" id="PF13401">
    <property type="entry name" value="AAA_22"/>
    <property type="match status" value="1"/>
</dbReference>
<dbReference type="PROSITE" id="PS50043">
    <property type="entry name" value="HTH_LUXR_2"/>
    <property type="match status" value="1"/>
</dbReference>
<gene>
    <name evidence="6" type="ORF">GCM10009789_10760</name>
</gene>
<dbReference type="InterPro" id="IPR049945">
    <property type="entry name" value="AAA_22"/>
</dbReference>
<feature type="region of interest" description="Disordered" evidence="4">
    <location>
        <begin position="1"/>
        <end position="24"/>
    </location>
</feature>
<dbReference type="EMBL" id="BAAAOS010000007">
    <property type="protein sequence ID" value="GAA1559217.1"/>
    <property type="molecule type" value="Genomic_DNA"/>
</dbReference>
<dbReference type="Pfam" id="PF25873">
    <property type="entry name" value="WHD_MalT"/>
    <property type="match status" value="1"/>
</dbReference>